<dbReference type="Proteomes" id="UP000824091">
    <property type="component" value="Unassembled WGS sequence"/>
</dbReference>
<keyword evidence="1" id="KW-1133">Transmembrane helix</keyword>
<feature type="transmembrane region" description="Helical" evidence="1">
    <location>
        <begin position="39"/>
        <end position="61"/>
    </location>
</feature>
<evidence type="ECO:0000313" key="3">
    <source>
        <dbReference type="Proteomes" id="UP000824091"/>
    </source>
</evidence>
<keyword evidence="1" id="KW-0812">Transmembrane</keyword>
<keyword evidence="1" id="KW-0472">Membrane</keyword>
<dbReference type="AlphaFoldDB" id="A0A9D1I6G8"/>
<protein>
    <submittedName>
        <fullName evidence="2">Uncharacterized protein</fullName>
    </submittedName>
</protein>
<comment type="caution">
    <text evidence="2">The sequence shown here is derived from an EMBL/GenBank/DDBJ whole genome shotgun (WGS) entry which is preliminary data.</text>
</comment>
<sequence length="62" mass="6777">MGPLECFIAFIGLVMIAAISIGEYRAFKRQGRSERFGGLHNAIGSIFGAVVVLFFMIVLLID</sequence>
<evidence type="ECO:0000313" key="2">
    <source>
        <dbReference type="EMBL" id="HIU28632.1"/>
    </source>
</evidence>
<feature type="transmembrane region" description="Helical" evidence="1">
    <location>
        <begin position="6"/>
        <end position="27"/>
    </location>
</feature>
<reference evidence="2" key="2">
    <citation type="journal article" date="2021" name="PeerJ">
        <title>Extensive microbial diversity within the chicken gut microbiome revealed by metagenomics and culture.</title>
        <authorList>
            <person name="Gilroy R."/>
            <person name="Ravi A."/>
            <person name="Getino M."/>
            <person name="Pursley I."/>
            <person name="Horton D.L."/>
            <person name="Alikhan N.F."/>
            <person name="Baker D."/>
            <person name="Gharbi K."/>
            <person name="Hall N."/>
            <person name="Watson M."/>
            <person name="Adriaenssens E.M."/>
            <person name="Foster-Nyarko E."/>
            <person name="Jarju S."/>
            <person name="Secka A."/>
            <person name="Antonio M."/>
            <person name="Oren A."/>
            <person name="Chaudhuri R.R."/>
            <person name="La Ragione R."/>
            <person name="Hildebrand F."/>
            <person name="Pallen M.J."/>
        </authorList>
    </citation>
    <scope>NUCLEOTIDE SEQUENCE</scope>
    <source>
        <strain evidence="2">11300</strain>
    </source>
</reference>
<evidence type="ECO:0000256" key="1">
    <source>
        <dbReference type="SAM" id="Phobius"/>
    </source>
</evidence>
<reference evidence="2" key="1">
    <citation type="submission" date="2020-10" db="EMBL/GenBank/DDBJ databases">
        <authorList>
            <person name="Gilroy R."/>
        </authorList>
    </citation>
    <scope>NUCLEOTIDE SEQUENCE</scope>
    <source>
        <strain evidence="2">11300</strain>
    </source>
</reference>
<accession>A0A9D1I6G8</accession>
<name>A0A9D1I6G8_9FIRM</name>
<proteinExistence type="predicted"/>
<gene>
    <name evidence="2" type="ORF">IAD16_09705</name>
</gene>
<dbReference type="EMBL" id="DVMO01000151">
    <property type="protein sequence ID" value="HIU28632.1"/>
    <property type="molecule type" value="Genomic_DNA"/>
</dbReference>
<organism evidence="2 3">
    <name type="scientific">Candidatus Fimisoma avicola</name>
    <dbReference type="NCBI Taxonomy" id="2840826"/>
    <lineage>
        <taxon>Bacteria</taxon>
        <taxon>Bacillati</taxon>
        <taxon>Bacillota</taxon>
        <taxon>Clostridia</taxon>
        <taxon>Eubacteriales</taxon>
        <taxon>Candidatus Fimisoma</taxon>
    </lineage>
</organism>